<evidence type="ECO:0000313" key="1">
    <source>
        <dbReference type="EMBL" id="RDX42787.1"/>
    </source>
</evidence>
<proteinExistence type="predicted"/>
<protein>
    <submittedName>
        <fullName evidence="1">Uncharacterized protein</fullName>
    </submittedName>
</protein>
<evidence type="ECO:0000313" key="2">
    <source>
        <dbReference type="Proteomes" id="UP000256964"/>
    </source>
</evidence>
<organism evidence="1 2">
    <name type="scientific">Lentinus brumalis</name>
    <dbReference type="NCBI Taxonomy" id="2498619"/>
    <lineage>
        <taxon>Eukaryota</taxon>
        <taxon>Fungi</taxon>
        <taxon>Dikarya</taxon>
        <taxon>Basidiomycota</taxon>
        <taxon>Agaricomycotina</taxon>
        <taxon>Agaricomycetes</taxon>
        <taxon>Polyporales</taxon>
        <taxon>Polyporaceae</taxon>
        <taxon>Lentinus</taxon>
    </lineage>
</organism>
<name>A0A371CRB9_9APHY</name>
<sequence>MAHPSPQVWEPEEVDQPDELELEPWVTNELAKFTRRKDANACVFALGRLPIQDCGWTKKHELCYKAIPVDLQITGVIWDLNFSMKTGRTAEYDISVAFIRRGDKNALGELIHLFKPRQTIPNVLTAYAKMSRRGRMLKVQDSQRRIKPGKLMKTTNFCSLNTGDMVLLHTTVRIDDVGMLFFAITEIHLLARDVKLPPLGAWWSCPSYTPSYTYTLLHLFIMGCPPSWTPELCDIPEESWPHAGGMEPWRRGIDTFCPPGTVDGEGVEAYWAYWRSLGGGTARLTGEGQEVATQSMVYGCGELFGVDVSLLAATVTEAMRDGITTEEDYLVDMPALEKMDDEHIRDLPAPEDTNGQEAGHVSMECVPMSQAVPQDMGGDHGYKTISRLLELRMKGSKRRREEEEALIPAEYSRRRQDVSCPSDAPGFFMEDTTMEMVDEGGPSR</sequence>
<reference evidence="1 2" key="1">
    <citation type="journal article" date="2018" name="Biotechnol. Biofuels">
        <title>Integrative visual omics of the white-rot fungus Polyporus brumalis exposes the biotechnological potential of its oxidative enzymes for delignifying raw plant biomass.</title>
        <authorList>
            <person name="Miyauchi S."/>
            <person name="Rancon A."/>
            <person name="Drula E."/>
            <person name="Hage H."/>
            <person name="Chaduli D."/>
            <person name="Favel A."/>
            <person name="Grisel S."/>
            <person name="Henrissat B."/>
            <person name="Herpoel-Gimbert I."/>
            <person name="Ruiz-Duenas F.J."/>
            <person name="Chevret D."/>
            <person name="Hainaut M."/>
            <person name="Lin J."/>
            <person name="Wang M."/>
            <person name="Pangilinan J."/>
            <person name="Lipzen A."/>
            <person name="Lesage-Meessen L."/>
            <person name="Navarro D."/>
            <person name="Riley R."/>
            <person name="Grigoriev I.V."/>
            <person name="Zhou S."/>
            <person name="Raouche S."/>
            <person name="Rosso M.N."/>
        </authorList>
    </citation>
    <scope>NUCLEOTIDE SEQUENCE [LARGE SCALE GENOMIC DNA]</scope>
    <source>
        <strain evidence="1 2">BRFM 1820</strain>
    </source>
</reference>
<dbReference type="EMBL" id="KZ857477">
    <property type="protein sequence ID" value="RDX42787.1"/>
    <property type="molecule type" value="Genomic_DNA"/>
</dbReference>
<dbReference type="AlphaFoldDB" id="A0A371CRB9"/>
<keyword evidence="2" id="KW-1185">Reference proteome</keyword>
<gene>
    <name evidence="1" type="ORF">OH76DRAFT_1422342</name>
</gene>
<accession>A0A371CRB9</accession>
<dbReference type="Proteomes" id="UP000256964">
    <property type="component" value="Unassembled WGS sequence"/>
</dbReference>
<dbReference type="OrthoDB" id="2762002at2759"/>